<organism evidence="1">
    <name type="scientific">Arundo donax</name>
    <name type="common">Giant reed</name>
    <name type="synonym">Donax arundinaceus</name>
    <dbReference type="NCBI Taxonomy" id="35708"/>
    <lineage>
        <taxon>Eukaryota</taxon>
        <taxon>Viridiplantae</taxon>
        <taxon>Streptophyta</taxon>
        <taxon>Embryophyta</taxon>
        <taxon>Tracheophyta</taxon>
        <taxon>Spermatophyta</taxon>
        <taxon>Magnoliopsida</taxon>
        <taxon>Liliopsida</taxon>
        <taxon>Poales</taxon>
        <taxon>Poaceae</taxon>
        <taxon>PACMAD clade</taxon>
        <taxon>Arundinoideae</taxon>
        <taxon>Arundineae</taxon>
        <taxon>Arundo</taxon>
    </lineage>
</organism>
<accession>A0A0A8Y6C4</accession>
<dbReference type="AlphaFoldDB" id="A0A0A8Y6C4"/>
<protein>
    <submittedName>
        <fullName evidence="1">Uncharacterized protein</fullName>
    </submittedName>
</protein>
<sequence>MQQFSMGPNLTAINKCDWRLRIDRGGDILVWSRVKARWGT</sequence>
<name>A0A0A8Y6C4_ARUDO</name>
<reference evidence="1" key="2">
    <citation type="journal article" date="2015" name="Data Brief">
        <title>Shoot transcriptome of the giant reed, Arundo donax.</title>
        <authorList>
            <person name="Barrero R.A."/>
            <person name="Guerrero F.D."/>
            <person name="Moolhuijzen P."/>
            <person name="Goolsby J.A."/>
            <person name="Tidwell J."/>
            <person name="Bellgard S.E."/>
            <person name="Bellgard M.I."/>
        </authorList>
    </citation>
    <scope>NUCLEOTIDE SEQUENCE</scope>
    <source>
        <tissue evidence="1">Shoot tissue taken approximately 20 cm above the soil surface</tissue>
    </source>
</reference>
<proteinExistence type="predicted"/>
<evidence type="ECO:0000313" key="1">
    <source>
        <dbReference type="EMBL" id="JAD21596.1"/>
    </source>
</evidence>
<dbReference type="EMBL" id="GBRH01276299">
    <property type="protein sequence ID" value="JAD21596.1"/>
    <property type="molecule type" value="Transcribed_RNA"/>
</dbReference>
<reference evidence="1" key="1">
    <citation type="submission" date="2014-09" db="EMBL/GenBank/DDBJ databases">
        <authorList>
            <person name="Magalhaes I.L.F."/>
            <person name="Oliveira U."/>
            <person name="Santos F.R."/>
            <person name="Vidigal T.H.D.A."/>
            <person name="Brescovit A.D."/>
            <person name="Santos A.J."/>
        </authorList>
    </citation>
    <scope>NUCLEOTIDE SEQUENCE</scope>
    <source>
        <tissue evidence="1">Shoot tissue taken approximately 20 cm above the soil surface</tissue>
    </source>
</reference>